<keyword evidence="2" id="KW-1185">Reference proteome</keyword>
<gene>
    <name evidence="1" type="ORF">ACFPFO_05905</name>
</gene>
<protein>
    <submittedName>
        <fullName evidence="1">GYD domain-containing protein</fullName>
    </submittedName>
</protein>
<evidence type="ECO:0000313" key="2">
    <source>
        <dbReference type="Proteomes" id="UP001595925"/>
    </source>
</evidence>
<reference evidence="1 2" key="1">
    <citation type="journal article" date="2019" name="Int. J. Syst. Evol. Microbiol.">
        <title>The Global Catalogue of Microorganisms (GCM) 10K type strain sequencing project: providing services to taxonomists for standard genome sequencing and annotation.</title>
        <authorList>
            <consortium name="The Broad Institute Genomics Platform"/>
            <consortium name="The Broad Institute Genome Sequencing Center for Infectious Disease"/>
            <person name="Wu L."/>
            <person name="Ma J."/>
        </authorList>
    </citation>
    <scope>NUCLEOTIDE SEQUENCE [LARGE SCALE GENOMIC DNA]</scope>
    <source>
        <strain evidence="1 2">CGMCC 1.15824</strain>
    </source>
</reference>
<evidence type="ECO:0000313" key="1">
    <source>
        <dbReference type="EMBL" id="MFC4987308.1"/>
    </source>
</evidence>
<organism evidence="1 2">
    <name type="scientific">Saliphagus infecundisoli</name>
    <dbReference type="NCBI Taxonomy" id="1849069"/>
    <lineage>
        <taxon>Archaea</taxon>
        <taxon>Methanobacteriati</taxon>
        <taxon>Methanobacteriota</taxon>
        <taxon>Stenosarchaea group</taxon>
        <taxon>Halobacteria</taxon>
        <taxon>Halobacteriales</taxon>
        <taxon>Natrialbaceae</taxon>
        <taxon>Saliphagus</taxon>
    </lineage>
</organism>
<dbReference type="RefSeq" id="WP_224830001.1">
    <property type="nucleotide sequence ID" value="NZ_JAIVEF010000034.1"/>
</dbReference>
<dbReference type="Pfam" id="PF08734">
    <property type="entry name" value="GYD"/>
    <property type="match status" value="1"/>
</dbReference>
<sequence>MTTYASLVDATSEDIQTVQELAVIWGELQNGFTDHDAELIDSYAMLGTHDFLIIFEVPDGDGATKAALTLREHGLSTHTMEIQNMDDFASIVDEI</sequence>
<dbReference type="Proteomes" id="UP001595925">
    <property type="component" value="Unassembled WGS sequence"/>
</dbReference>
<comment type="caution">
    <text evidence="1">The sequence shown here is derived from an EMBL/GenBank/DDBJ whole genome shotgun (WGS) entry which is preliminary data.</text>
</comment>
<dbReference type="EMBL" id="JBHSJG010000021">
    <property type="protein sequence ID" value="MFC4987308.1"/>
    <property type="molecule type" value="Genomic_DNA"/>
</dbReference>
<accession>A0ABD5QC37</accession>
<dbReference type="InterPro" id="IPR014845">
    <property type="entry name" value="GYD/TTHA1554"/>
</dbReference>
<dbReference type="AlphaFoldDB" id="A0ABD5QC37"/>
<proteinExistence type="predicted"/>
<name>A0ABD5QC37_9EURY</name>